<keyword evidence="1" id="KW-1133">Transmembrane helix</keyword>
<keyword evidence="1" id="KW-0812">Transmembrane</keyword>
<organism evidence="2 3">
    <name type="scientific">Limnospira platensis NIES-46</name>
    <dbReference type="NCBI Taxonomy" id="1236695"/>
    <lineage>
        <taxon>Bacteria</taxon>
        <taxon>Bacillati</taxon>
        <taxon>Cyanobacteriota</taxon>
        <taxon>Cyanophyceae</taxon>
        <taxon>Oscillatoriophycideae</taxon>
        <taxon>Oscillatoriales</taxon>
        <taxon>Sirenicapillariaceae</taxon>
        <taxon>Limnospira</taxon>
    </lineage>
</organism>
<evidence type="ECO:0000313" key="2">
    <source>
        <dbReference type="EMBL" id="GCE94654.1"/>
    </source>
</evidence>
<sequence length="265" mass="29272">MLKRLRVLIIMGLVSLMLGGCVHSDIGIEFSDQTHGKIVQHIRLAEEVTNLGSDALDEWLPSLRRRAKLLNGKAKQLSNQEIEVTIPFYNGADLQKKFSAFFNPITPPSSRSLPATEGQLPQFASDLRLKQNNLIFALRNRINLELDLTSLALVASEDNVIVGAENLIDLEFRLITPWGARVIADGNPDSDSNPTTEENGKLVVWTLQPGEINRLEAIFWVPSPVGIGTAIIVLFAYFGFLLKYRLLSPTTTPAANNNQPVTSDN</sequence>
<dbReference type="PROSITE" id="PS51257">
    <property type="entry name" value="PROKAR_LIPOPROTEIN"/>
    <property type="match status" value="1"/>
</dbReference>
<gene>
    <name evidence="2" type="ORF">NIES46_27130</name>
</gene>
<dbReference type="GeneID" id="301683542"/>
<name>A0A5M3T595_LIMPL</name>
<evidence type="ECO:0000313" key="3">
    <source>
        <dbReference type="Proteomes" id="UP000326169"/>
    </source>
</evidence>
<dbReference type="Pfam" id="PF11353">
    <property type="entry name" value="DUF3153"/>
    <property type="match status" value="1"/>
</dbReference>
<keyword evidence="1" id="KW-0472">Membrane</keyword>
<dbReference type="Proteomes" id="UP000326169">
    <property type="component" value="Unassembled WGS sequence"/>
</dbReference>
<comment type="caution">
    <text evidence="2">The sequence shown here is derived from an EMBL/GenBank/DDBJ whole genome shotgun (WGS) entry which is preliminary data.</text>
</comment>
<accession>A0A5M3T595</accession>
<evidence type="ECO:0008006" key="4">
    <source>
        <dbReference type="Google" id="ProtNLM"/>
    </source>
</evidence>
<proteinExistence type="predicted"/>
<evidence type="ECO:0000256" key="1">
    <source>
        <dbReference type="SAM" id="Phobius"/>
    </source>
</evidence>
<keyword evidence="3" id="KW-1185">Reference proteome</keyword>
<dbReference type="InterPro" id="IPR021499">
    <property type="entry name" value="DUF3153"/>
</dbReference>
<dbReference type="RefSeq" id="WP_006617168.1">
    <property type="nucleotide sequence ID" value="NZ_BIMW01000103.1"/>
</dbReference>
<protein>
    <recommendedName>
        <fullName evidence="4">DUF3153 domain-containing protein</fullName>
    </recommendedName>
</protein>
<feature type="transmembrane region" description="Helical" evidence="1">
    <location>
        <begin position="217"/>
        <end position="242"/>
    </location>
</feature>
<reference evidence="2 3" key="1">
    <citation type="journal article" date="2019" name="J Genomics">
        <title>The Draft Genome of a Hydrogen-producing Cyanobacterium, Arthrospira platensis NIES-46.</title>
        <authorList>
            <person name="Suzuki S."/>
            <person name="Yamaguchi H."/>
            <person name="Kawachi M."/>
        </authorList>
    </citation>
    <scope>NUCLEOTIDE SEQUENCE [LARGE SCALE GENOMIC DNA]</scope>
    <source>
        <strain evidence="2 3">NIES-46</strain>
    </source>
</reference>
<dbReference type="EMBL" id="BIMW01000103">
    <property type="protein sequence ID" value="GCE94654.1"/>
    <property type="molecule type" value="Genomic_DNA"/>
</dbReference>